<feature type="transmembrane region" description="Helical" evidence="7">
    <location>
        <begin position="108"/>
        <end position="130"/>
    </location>
</feature>
<keyword evidence="12" id="KW-1185">Reference proteome</keyword>
<evidence type="ECO:0000313" key="11">
    <source>
        <dbReference type="EnsemblMetazoa" id="SMAR009124-PA"/>
    </source>
</evidence>
<keyword evidence="6 7" id="KW-0472">Membrane</keyword>
<name>T1J659_STRMM</name>
<dbReference type="eggNOG" id="KOG3747">
    <property type="taxonomic scope" value="Eukaryota"/>
</dbReference>
<dbReference type="PANTHER" id="PTHR10590">
    <property type="entry name" value="SODIUM/NUCLEOSIDE COTRANSPORTER"/>
    <property type="match status" value="1"/>
</dbReference>
<dbReference type="Pfam" id="PF07662">
    <property type="entry name" value="Nucleos_tra2_C"/>
    <property type="match status" value="1"/>
</dbReference>
<feature type="transmembrane region" description="Helical" evidence="7">
    <location>
        <begin position="156"/>
        <end position="177"/>
    </location>
</feature>
<dbReference type="OMA" id="MIDESKH"/>
<keyword evidence="4 7" id="KW-0812">Transmembrane</keyword>
<evidence type="ECO:0000256" key="5">
    <source>
        <dbReference type="ARBA" id="ARBA00022989"/>
    </source>
</evidence>
<evidence type="ECO:0000256" key="7">
    <source>
        <dbReference type="SAM" id="Phobius"/>
    </source>
</evidence>
<dbReference type="GO" id="GO:0005415">
    <property type="term" value="F:nucleoside:sodium symporter activity"/>
    <property type="evidence" value="ECO:0007669"/>
    <property type="project" value="TreeGrafter"/>
</dbReference>
<feature type="transmembrane region" description="Helical" evidence="7">
    <location>
        <begin position="284"/>
        <end position="308"/>
    </location>
</feature>
<feature type="domain" description="Concentrative nucleoside transporter N-terminal" evidence="8">
    <location>
        <begin position="189"/>
        <end position="261"/>
    </location>
</feature>
<keyword evidence="3" id="KW-1003">Cell membrane</keyword>
<dbReference type="Pfam" id="PF01773">
    <property type="entry name" value="Nucleos_tra2_N"/>
    <property type="match status" value="1"/>
</dbReference>
<protein>
    <recommendedName>
        <fullName evidence="13">Sodium/nucleoside cotransporter</fullName>
    </recommendedName>
</protein>
<dbReference type="AlphaFoldDB" id="T1J659"/>
<keyword evidence="5 7" id="KW-1133">Transmembrane helix</keyword>
<dbReference type="InterPro" id="IPR011657">
    <property type="entry name" value="CNT_C_dom"/>
</dbReference>
<comment type="subcellular location">
    <subcellularLocation>
        <location evidence="1">Cell membrane</location>
        <topology evidence="1">Multi-pass membrane protein</topology>
    </subcellularLocation>
</comment>
<dbReference type="InterPro" id="IPR011642">
    <property type="entry name" value="Gate_dom"/>
</dbReference>
<dbReference type="Proteomes" id="UP000014500">
    <property type="component" value="Unassembled WGS sequence"/>
</dbReference>
<evidence type="ECO:0000259" key="9">
    <source>
        <dbReference type="Pfam" id="PF07662"/>
    </source>
</evidence>
<organism evidence="11 12">
    <name type="scientific">Strigamia maritima</name>
    <name type="common">European centipede</name>
    <name type="synonym">Geophilus maritimus</name>
    <dbReference type="NCBI Taxonomy" id="126957"/>
    <lineage>
        <taxon>Eukaryota</taxon>
        <taxon>Metazoa</taxon>
        <taxon>Ecdysozoa</taxon>
        <taxon>Arthropoda</taxon>
        <taxon>Myriapoda</taxon>
        <taxon>Chilopoda</taxon>
        <taxon>Pleurostigmophora</taxon>
        <taxon>Geophilomorpha</taxon>
        <taxon>Linotaeniidae</taxon>
        <taxon>Strigamia</taxon>
    </lineage>
</organism>
<dbReference type="Pfam" id="PF07670">
    <property type="entry name" value="Gate"/>
    <property type="match status" value="1"/>
</dbReference>
<evidence type="ECO:0000256" key="1">
    <source>
        <dbReference type="ARBA" id="ARBA00004651"/>
    </source>
</evidence>
<feature type="transmembrane region" description="Helical" evidence="7">
    <location>
        <begin position="207"/>
        <end position="227"/>
    </location>
</feature>
<dbReference type="GO" id="GO:0005886">
    <property type="term" value="C:plasma membrane"/>
    <property type="evidence" value="ECO:0007669"/>
    <property type="project" value="UniProtKB-SubCell"/>
</dbReference>
<dbReference type="InterPro" id="IPR002668">
    <property type="entry name" value="CNT_N_dom"/>
</dbReference>
<feature type="transmembrane region" description="Helical" evidence="7">
    <location>
        <begin position="574"/>
        <end position="596"/>
    </location>
</feature>
<feature type="transmembrane region" description="Helical" evidence="7">
    <location>
        <begin position="481"/>
        <end position="498"/>
    </location>
</feature>
<reference evidence="12" key="1">
    <citation type="submission" date="2011-05" db="EMBL/GenBank/DDBJ databases">
        <authorList>
            <person name="Richards S.R."/>
            <person name="Qu J."/>
            <person name="Jiang H."/>
            <person name="Jhangiani S.N."/>
            <person name="Agravi P."/>
            <person name="Goodspeed R."/>
            <person name="Gross S."/>
            <person name="Mandapat C."/>
            <person name="Jackson L."/>
            <person name="Mathew T."/>
            <person name="Pu L."/>
            <person name="Thornton R."/>
            <person name="Saada N."/>
            <person name="Wilczek-Boney K.B."/>
            <person name="Lee S."/>
            <person name="Kovar C."/>
            <person name="Wu Y."/>
            <person name="Scherer S.E."/>
            <person name="Worley K.C."/>
            <person name="Muzny D.M."/>
            <person name="Gibbs R."/>
        </authorList>
    </citation>
    <scope>NUCLEOTIDE SEQUENCE</scope>
    <source>
        <strain evidence="12">Brora</strain>
    </source>
</reference>
<reference evidence="11" key="2">
    <citation type="submission" date="2015-02" db="UniProtKB">
        <authorList>
            <consortium name="EnsemblMetazoa"/>
        </authorList>
    </citation>
    <scope>IDENTIFICATION</scope>
</reference>
<dbReference type="PhylomeDB" id="T1J659"/>
<evidence type="ECO:0000259" key="8">
    <source>
        <dbReference type="Pfam" id="PF01773"/>
    </source>
</evidence>
<dbReference type="PANTHER" id="PTHR10590:SF4">
    <property type="entry name" value="SOLUTE CARRIER FAMILY 28 MEMBER 3"/>
    <property type="match status" value="1"/>
</dbReference>
<dbReference type="HOGENOM" id="CLU_016813_3_1_1"/>
<proteinExistence type="inferred from homology"/>
<accession>T1J659</accession>
<evidence type="ECO:0000256" key="3">
    <source>
        <dbReference type="ARBA" id="ARBA00022475"/>
    </source>
</evidence>
<dbReference type="STRING" id="126957.T1J659"/>
<dbReference type="EMBL" id="JH431872">
    <property type="status" value="NOT_ANNOTATED_CDS"/>
    <property type="molecule type" value="Genomic_DNA"/>
</dbReference>
<evidence type="ECO:0008006" key="13">
    <source>
        <dbReference type="Google" id="ProtNLM"/>
    </source>
</evidence>
<evidence type="ECO:0000313" key="12">
    <source>
        <dbReference type="Proteomes" id="UP000014500"/>
    </source>
</evidence>
<feature type="transmembrane region" description="Helical" evidence="7">
    <location>
        <begin position="70"/>
        <end position="92"/>
    </location>
</feature>
<feature type="transmembrane region" description="Helical" evidence="7">
    <location>
        <begin position="539"/>
        <end position="562"/>
    </location>
</feature>
<feature type="transmembrane region" description="Helical" evidence="7">
    <location>
        <begin position="314"/>
        <end position="335"/>
    </location>
</feature>
<evidence type="ECO:0000259" key="10">
    <source>
        <dbReference type="Pfam" id="PF07670"/>
    </source>
</evidence>
<feature type="transmembrane region" description="Helical" evidence="7">
    <location>
        <begin position="441"/>
        <end position="461"/>
    </location>
</feature>
<comment type="similarity">
    <text evidence="2">Belongs to the concentrative nucleoside transporter (CNT) (TC 2.A.41) family.</text>
</comment>
<dbReference type="EnsemblMetazoa" id="SMAR009124-RA">
    <property type="protein sequence ID" value="SMAR009124-PA"/>
    <property type="gene ID" value="SMAR009124"/>
</dbReference>
<feature type="transmembrane region" description="Helical" evidence="7">
    <location>
        <begin position="356"/>
        <end position="378"/>
    </location>
</feature>
<evidence type="ECO:0000256" key="2">
    <source>
        <dbReference type="ARBA" id="ARBA00009033"/>
    </source>
</evidence>
<evidence type="ECO:0000256" key="4">
    <source>
        <dbReference type="ARBA" id="ARBA00022692"/>
    </source>
</evidence>
<feature type="domain" description="Nucleoside transporter/FeoB GTPase Gate" evidence="10">
    <location>
        <begin position="282"/>
        <end position="379"/>
    </location>
</feature>
<feature type="domain" description="Concentrative nucleoside transporter C-terminal" evidence="9">
    <location>
        <begin position="384"/>
        <end position="594"/>
    </location>
</feature>
<dbReference type="InterPro" id="IPR008276">
    <property type="entry name" value="C_nuclsd_transpt"/>
</dbReference>
<sequence length="609" mass="68119">MIDESKHQDSDFSLQIIKADTHPRKILEQTDVRLSEFSIKEDSSSPKRLAISFPNKLHRWFRRQYYKNHMIITVAWFIFILVLFTICMNYAIKLNWAKTKNNCEGIKLLSYVSITTLILLFYFVAFKPIFGSKIGSVFLKVSFKVRNTLPIVQSRLFSLVCGCSICCIITIVIVLISQDYKYRLISFGGIIVLFGLGYLFSKQRKWIDWNLIIWGLTMQFVFACLLLRWKTGRLIMECISNKVALFIVYTDRGTEKIFGYLVTGKMEFANGNDSEQSFILGFKIFTIVIFFALTAAVLFHYGILQWIIIKLGWFLHKGIGSTAIESMTAAANVFLGMTEAPLTVKPYLKRLTAAELHSVMTSGFATIAGTVLVAYIAMGINGTHLLTASLMSSPAALIFSKLLYPETEISLTTPMDIQKLQTNTGEQSVLEVAVRGIYEGVILYGNIIANLISFISLIKIVDSFLEFLGSLVGVSSFNSQWILAFCFTPLAFIMGVEWDDCGNVAELIGIKTVVNEFVGFIRLIELRDQAKLSYRSQMIATYALCGFSNFGSIGIMIGGFGAMVPERLSDITSLALRAMIAGSAACFLTACVAGTIMEDYTEGMTLYMI</sequence>
<feature type="transmembrane region" description="Helical" evidence="7">
    <location>
        <begin position="184"/>
        <end position="201"/>
    </location>
</feature>
<evidence type="ECO:0000256" key="6">
    <source>
        <dbReference type="ARBA" id="ARBA00023136"/>
    </source>
</evidence>